<feature type="region of interest" description="Disordered" evidence="1">
    <location>
        <begin position="32"/>
        <end position="76"/>
    </location>
</feature>
<protein>
    <submittedName>
        <fullName evidence="2">Uncharacterized protein</fullName>
    </submittedName>
</protein>
<dbReference type="EMBL" id="BLLF01001353">
    <property type="protein sequence ID" value="GFH18770.1"/>
    <property type="molecule type" value="Genomic_DNA"/>
</dbReference>
<evidence type="ECO:0000256" key="1">
    <source>
        <dbReference type="SAM" id="MobiDB-lite"/>
    </source>
</evidence>
<comment type="caution">
    <text evidence="2">The sequence shown here is derived from an EMBL/GenBank/DDBJ whole genome shotgun (WGS) entry which is preliminary data.</text>
</comment>
<accession>A0A699ZBJ0</accession>
<dbReference type="AlphaFoldDB" id="A0A699ZBJ0"/>
<dbReference type="Proteomes" id="UP000485058">
    <property type="component" value="Unassembled WGS sequence"/>
</dbReference>
<evidence type="ECO:0000313" key="2">
    <source>
        <dbReference type="EMBL" id="GFH18770.1"/>
    </source>
</evidence>
<reference evidence="2 3" key="1">
    <citation type="submission" date="2020-02" db="EMBL/GenBank/DDBJ databases">
        <title>Draft genome sequence of Haematococcus lacustris strain NIES-144.</title>
        <authorList>
            <person name="Morimoto D."/>
            <person name="Nakagawa S."/>
            <person name="Yoshida T."/>
            <person name="Sawayama S."/>
        </authorList>
    </citation>
    <scope>NUCLEOTIDE SEQUENCE [LARGE SCALE GENOMIC DNA]</scope>
    <source>
        <strain evidence="2 3">NIES-144</strain>
    </source>
</reference>
<evidence type="ECO:0000313" key="3">
    <source>
        <dbReference type="Proteomes" id="UP000485058"/>
    </source>
</evidence>
<sequence>MAWRLPGAQTSHHGQARHAMWLDLNSFLNGPTSSLEQVGGQKDGAQASNATDPGCPSSEAGHTSGPKPLPNSVSTRVHRAEAVRQNLLHTRSEWDFALKPMSDVGSLYLLNLIAQPTPPGDWEEQVMDFVFPVVCVTHDGLCSPHQLPPPFLIRSMRDHQLTVVWKPDWPWSSVEQHWERVVHQAMLATRHAAQVADTPLRHTFRGSLHLPRLISRGPLVKHDTMSSWVAIAVRQFECRSDGDALLWQQLAADVASGYDDDKTKRLDCRRTDLRCSPRNLTTSASHCSLCGRTATCAREQITAARRLSLARELVVHKWNVRPTPNAMPAGRAGRLDGVTEA</sequence>
<keyword evidence="3" id="KW-1185">Reference proteome</keyword>
<gene>
    <name evidence="2" type="ORF">HaLaN_15626</name>
</gene>
<organism evidence="2 3">
    <name type="scientific">Haematococcus lacustris</name>
    <name type="common">Green alga</name>
    <name type="synonym">Haematococcus pluvialis</name>
    <dbReference type="NCBI Taxonomy" id="44745"/>
    <lineage>
        <taxon>Eukaryota</taxon>
        <taxon>Viridiplantae</taxon>
        <taxon>Chlorophyta</taxon>
        <taxon>core chlorophytes</taxon>
        <taxon>Chlorophyceae</taxon>
        <taxon>CS clade</taxon>
        <taxon>Chlamydomonadales</taxon>
        <taxon>Haematococcaceae</taxon>
        <taxon>Haematococcus</taxon>
    </lineage>
</organism>
<name>A0A699ZBJ0_HAELA</name>
<proteinExistence type="predicted"/>